<dbReference type="Gene3D" id="3.40.30.10">
    <property type="entry name" value="Glutaredoxin"/>
    <property type="match status" value="1"/>
</dbReference>
<dbReference type="CDD" id="cd02976">
    <property type="entry name" value="NrdH"/>
    <property type="match status" value="1"/>
</dbReference>
<comment type="caution">
    <text evidence="2">The sequence shown here is derived from an EMBL/GenBank/DDBJ whole genome shotgun (WGS) entry which is preliminary data.</text>
</comment>
<dbReference type="Pfam" id="PF00462">
    <property type="entry name" value="Glutaredoxin"/>
    <property type="match status" value="1"/>
</dbReference>
<protein>
    <submittedName>
        <fullName evidence="2">Glutaredoxin family protein</fullName>
    </submittedName>
</protein>
<dbReference type="InterPro" id="IPR002109">
    <property type="entry name" value="Glutaredoxin"/>
</dbReference>
<name>A0ABW0U2H7_9BACI</name>
<evidence type="ECO:0000313" key="3">
    <source>
        <dbReference type="Proteomes" id="UP001596143"/>
    </source>
</evidence>
<dbReference type="PANTHER" id="PTHR34386">
    <property type="entry name" value="GLUTAREDOXIN"/>
    <property type="match status" value="1"/>
</dbReference>
<keyword evidence="3" id="KW-1185">Reference proteome</keyword>
<gene>
    <name evidence="2" type="ORF">ACFPTR_02055</name>
</gene>
<dbReference type="InterPro" id="IPR011767">
    <property type="entry name" value="GLR_AS"/>
</dbReference>
<organism evidence="2 3">
    <name type="scientific">Aliibacillus thermotolerans</name>
    <dbReference type="NCBI Taxonomy" id="1834418"/>
    <lineage>
        <taxon>Bacteria</taxon>
        <taxon>Bacillati</taxon>
        <taxon>Bacillota</taxon>
        <taxon>Bacilli</taxon>
        <taxon>Bacillales</taxon>
        <taxon>Bacillaceae</taxon>
        <taxon>Aliibacillus</taxon>
    </lineage>
</organism>
<evidence type="ECO:0000259" key="1">
    <source>
        <dbReference type="Pfam" id="PF00462"/>
    </source>
</evidence>
<dbReference type="RefSeq" id="WP_270895275.1">
    <property type="nucleotide sequence ID" value="NZ_JBHSPF010000012.1"/>
</dbReference>
<dbReference type="SUPFAM" id="SSF52833">
    <property type="entry name" value="Thioredoxin-like"/>
    <property type="match status" value="1"/>
</dbReference>
<feature type="domain" description="Glutaredoxin" evidence="1">
    <location>
        <begin position="3"/>
        <end position="60"/>
    </location>
</feature>
<accession>A0ABW0U2H7</accession>
<dbReference type="PROSITE" id="PS00195">
    <property type="entry name" value="GLUTAREDOXIN_1"/>
    <property type="match status" value="1"/>
</dbReference>
<dbReference type="PROSITE" id="PS51354">
    <property type="entry name" value="GLUTAREDOXIN_2"/>
    <property type="match status" value="1"/>
</dbReference>
<sequence>MNVTVYTTTTCPYCDMVKSFLSQNNIPYKEVNVEDMEKMQQLVQKTGQMGVPQTNVNGTWILGFDPNGIMAALK</sequence>
<dbReference type="EMBL" id="JBHSPF010000012">
    <property type="protein sequence ID" value="MFC5627682.1"/>
    <property type="molecule type" value="Genomic_DNA"/>
</dbReference>
<proteinExistence type="predicted"/>
<reference evidence="3" key="1">
    <citation type="journal article" date="2019" name="Int. J. Syst. Evol. Microbiol.">
        <title>The Global Catalogue of Microorganisms (GCM) 10K type strain sequencing project: providing services to taxonomists for standard genome sequencing and annotation.</title>
        <authorList>
            <consortium name="The Broad Institute Genomics Platform"/>
            <consortium name="The Broad Institute Genome Sequencing Center for Infectious Disease"/>
            <person name="Wu L."/>
            <person name="Ma J."/>
        </authorList>
    </citation>
    <scope>NUCLEOTIDE SEQUENCE [LARGE SCALE GENOMIC DNA]</scope>
    <source>
        <strain evidence="3">CGMCC 1.15790</strain>
    </source>
</reference>
<dbReference type="PANTHER" id="PTHR34386:SF1">
    <property type="entry name" value="GLUTAREDOXIN-LIKE PROTEIN NRDH"/>
    <property type="match status" value="1"/>
</dbReference>
<dbReference type="InterPro" id="IPR051548">
    <property type="entry name" value="Grx-like_ET"/>
</dbReference>
<dbReference type="InterPro" id="IPR036249">
    <property type="entry name" value="Thioredoxin-like_sf"/>
</dbReference>
<dbReference type="Proteomes" id="UP001596143">
    <property type="component" value="Unassembled WGS sequence"/>
</dbReference>
<evidence type="ECO:0000313" key="2">
    <source>
        <dbReference type="EMBL" id="MFC5627682.1"/>
    </source>
</evidence>